<dbReference type="RefSeq" id="WP_011475801.1">
    <property type="nucleotide sequence ID" value="NC_007929.1"/>
</dbReference>
<evidence type="ECO:0000313" key="1">
    <source>
        <dbReference type="EMBL" id="ABD99330.1"/>
    </source>
</evidence>
<gene>
    <name evidence="1" type="ordered locus">LSL_0521</name>
</gene>
<keyword evidence="2" id="KW-1185">Reference proteome</keyword>
<accession>Q1WUK5</accession>
<dbReference type="HOGENOM" id="CLU_1287505_0_0_9"/>
<reference evidence="1 2" key="1">
    <citation type="journal article" date="2006" name="Proc. Natl. Acad. Sci. U.S.A.">
        <title>Multireplicon genome architecture of Lactobacillus salivarius.</title>
        <authorList>
            <person name="Claesson M.J."/>
            <person name="Li Y."/>
            <person name="Leahy S."/>
            <person name="Canchaya C."/>
            <person name="van Pijkeren J.P."/>
            <person name="Cerdeno-Tarraga A.M."/>
            <person name="Parkhill J."/>
            <person name="Flynn S."/>
            <person name="O'Sullivan G.C."/>
            <person name="Collins J.K."/>
            <person name="Higgins D."/>
            <person name="Shanahan F."/>
            <person name="Fitzgerald G.F."/>
            <person name="van Sinderen D."/>
            <person name="O'Toole P.W."/>
        </authorList>
    </citation>
    <scope>NUCLEOTIDE SEQUENCE [LARGE SCALE GENOMIC DNA]</scope>
    <source>
        <strain evidence="1 2">UCC118</strain>
    </source>
</reference>
<name>Q1WUK5_LIGS1</name>
<dbReference type="STRING" id="362948.LSL_0521"/>
<organism evidence="1 2">
    <name type="scientific">Ligilactobacillus salivarius (strain UCC118)</name>
    <name type="common">Lactobacillus salivarius</name>
    <dbReference type="NCBI Taxonomy" id="362948"/>
    <lineage>
        <taxon>Bacteria</taxon>
        <taxon>Bacillati</taxon>
        <taxon>Bacillota</taxon>
        <taxon>Bacilli</taxon>
        <taxon>Lactobacillales</taxon>
        <taxon>Lactobacillaceae</taxon>
        <taxon>Ligilactobacillus</taxon>
    </lineage>
</organism>
<proteinExistence type="predicted"/>
<dbReference type="KEGG" id="lsl:LSL_0521"/>
<dbReference type="AlphaFoldDB" id="Q1WUK5"/>
<protein>
    <submittedName>
        <fullName evidence="1">Uncharacterized protein</fullName>
    </submittedName>
</protein>
<dbReference type="Proteomes" id="UP000006559">
    <property type="component" value="Chromosome"/>
</dbReference>
<sequence length="214" mass="24491">MNNRDIAKKISEVYPLNWSELQSVLNKLFINRLEKNLINICFLSGLLQGDTDDEEILLEEFGLTMDAANWCSNFLYEFSKVMNSQERVNTVKENISLVGLEDGNILPKSIVIRVEDAEEELKIKDINCTVSFKESYDKEIGRINISGEIKHGYGKNRLLFLIAYNDKNEVIDWKAETKLSDKEGTEIFNSEMSFPIDEKLLGIYIRPALNPLGS</sequence>
<dbReference type="PATRIC" id="fig|362948.14.peg.599"/>
<evidence type="ECO:0000313" key="2">
    <source>
        <dbReference type="Proteomes" id="UP000006559"/>
    </source>
</evidence>
<dbReference type="EMBL" id="CP000233">
    <property type="protein sequence ID" value="ABD99330.1"/>
    <property type="molecule type" value="Genomic_DNA"/>
</dbReference>